<dbReference type="Proteomes" id="UP001562425">
    <property type="component" value="Unassembled WGS sequence"/>
</dbReference>
<proteinExistence type="predicted"/>
<organism evidence="1 2">
    <name type="scientific">Culex pipiens pipiens</name>
    <name type="common">Northern house mosquito</name>
    <dbReference type="NCBI Taxonomy" id="38569"/>
    <lineage>
        <taxon>Eukaryota</taxon>
        <taxon>Metazoa</taxon>
        <taxon>Ecdysozoa</taxon>
        <taxon>Arthropoda</taxon>
        <taxon>Hexapoda</taxon>
        <taxon>Insecta</taxon>
        <taxon>Pterygota</taxon>
        <taxon>Neoptera</taxon>
        <taxon>Endopterygota</taxon>
        <taxon>Diptera</taxon>
        <taxon>Nematocera</taxon>
        <taxon>Culicoidea</taxon>
        <taxon>Culicidae</taxon>
        <taxon>Culicinae</taxon>
        <taxon>Culicini</taxon>
        <taxon>Culex</taxon>
        <taxon>Culex</taxon>
    </lineage>
</organism>
<dbReference type="AlphaFoldDB" id="A0ABD1D5Z0"/>
<keyword evidence="2" id="KW-1185">Reference proteome</keyword>
<evidence type="ECO:0000313" key="2">
    <source>
        <dbReference type="Proteomes" id="UP001562425"/>
    </source>
</evidence>
<dbReference type="EMBL" id="JBEHCU010007331">
    <property type="protein sequence ID" value="KAL1395038.1"/>
    <property type="molecule type" value="Genomic_DNA"/>
</dbReference>
<protein>
    <submittedName>
        <fullName evidence="1">Uncharacterized protein</fullName>
    </submittedName>
</protein>
<comment type="caution">
    <text evidence="1">The sequence shown here is derived from an EMBL/GenBank/DDBJ whole genome shotgun (WGS) entry which is preliminary data.</text>
</comment>
<accession>A0ABD1D5Z0</accession>
<evidence type="ECO:0000313" key="1">
    <source>
        <dbReference type="EMBL" id="KAL1395038.1"/>
    </source>
</evidence>
<reference evidence="1 2" key="1">
    <citation type="submission" date="2024-05" db="EMBL/GenBank/DDBJ databases">
        <title>Culex pipiens pipiens assembly and annotation.</title>
        <authorList>
            <person name="Alout H."/>
            <person name="Durand T."/>
        </authorList>
    </citation>
    <scope>NUCLEOTIDE SEQUENCE [LARGE SCALE GENOMIC DNA]</scope>
    <source>
        <strain evidence="1">HA-2024</strain>
        <tissue evidence="1">Whole body</tissue>
    </source>
</reference>
<sequence>MCLTCPACWGRHDAVDLACGPGDRTFDGKIHRFNNTQRRHLTWLRKSHPNTFKTTKQHQQLLSLKSCCLSFCFAQQNAGRGVIARAASGE</sequence>
<name>A0ABD1D5Z0_CULPP</name>
<gene>
    <name evidence="1" type="ORF">pipiens_002932</name>
</gene>